<dbReference type="KEGG" id="fll:EI427_24230"/>
<dbReference type="InterPro" id="IPR017850">
    <property type="entry name" value="Alkaline_phosphatase_core_sf"/>
</dbReference>
<gene>
    <name evidence="6" type="ORF">EI427_24230</name>
</gene>
<dbReference type="EMBL" id="CP034563">
    <property type="protein sequence ID" value="AZQ65325.1"/>
    <property type="molecule type" value="Genomic_DNA"/>
</dbReference>
<dbReference type="SUPFAM" id="SSF53649">
    <property type="entry name" value="Alkaline phosphatase-like"/>
    <property type="match status" value="1"/>
</dbReference>
<sequence length="787" mass="87647">MFTKSLQKSRNILLGLCLSVQPFISNAQEVKGLTVHESKDSKPAQLNFRENNLESAPNIVLVLLDDVGYAQMGHMGGQINTPAFDQIADEGLTYSRFHTTALCSPTRAALLTGRNHHEAETGAIMEIGTGNDGYTMMLPKEVGSFARVLQQEGYSTSWFGKNHNVPDWEASITGPFDRWPNDLGFDYFYGFLGGDTDQFHPALVENRSRKEAPATNVDGSRYHLTHDMADKAINYVQSVNAIAPNKPFFVYFSPGATHAPHQAPADYIKKYKGKFDAGWDVYREVAFNNMKQKGIIPADTELTPRPSSLPAWDSLTAEQKKVYANMMEVFAAFTEHTDTQVKRLRDSIEEMGKLDNTIFVYIAGDNGASAEGGVEGLLNEMAFFNGIPEKWEDKVEAVESGRLGSEDYFNHMPAAWAWAVNSPYQWTKQVASHLGGVRNAMTISYPNGIKARGEVRTQFTHVTDIAPTLLEVAGIEMPKEIDGATQKPIDGESLVATFDNENAIEEHTTQYFEILGNLGIYHDGWWAGAMRNVPWTSMSSDAIEITDMEWELYNLNEDFSQAKNLAKENPAKLEYMKYMFFAEAGKANALPIDDRRTERFRSSFRPSLTTGLTAFKYPNGLRIPEGATPFTKFQSYELKANLDGYKKGNQGVLITQGGRFGGFTLRVDKAGYVYYEYCNAVDKYSIKSSIKVPAGTKQIEAKVIMDEKKPYTPATIYLSFDGKKAGNGRIEKTLPNLYSLDETLDIGRDSGTAVTENYSVKNSKYTGILNNVELNLIDTFKISATSK</sequence>
<dbReference type="CDD" id="cd16025">
    <property type="entry name" value="PAS_like"/>
    <property type="match status" value="1"/>
</dbReference>
<dbReference type="PANTHER" id="PTHR42693">
    <property type="entry name" value="ARYLSULFATASE FAMILY MEMBER"/>
    <property type="match status" value="1"/>
</dbReference>
<dbReference type="InterPro" id="IPR050738">
    <property type="entry name" value="Sulfatase"/>
</dbReference>
<keyword evidence="4" id="KW-0106">Calcium</keyword>
<proteinExistence type="inferred from homology"/>
<evidence type="ECO:0000313" key="6">
    <source>
        <dbReference type="EMBL" id="AZQ65325.1"/>
    </source>
</evidence>
<dbReference type="PANTHER" id="PTHR42693:SF43">
    <property type="entry name" value="BLL2667 PROTEIN"/>
    <property type="match status" value="1"/>
</dbReference>
<evidence type="ECO:0000256" key="4">
    <source>
        <dbReference type="ARBA" id="ARBA00022837"/>
    </source>
</evidence>
<keyword evidence="2" id="KW-0479">Metal-binding</keyword>
<keyword evidence="7" id="KW-1185">Reference proteome</keyword>
<dbReference type="InterPro" id="IPR024607">
    <property type="entry name" value="Sulfatase_CS"/>
</dbReference>
<accession>A0A3Q9FUE1</accession>
<dbReference type="GO" id="GO:0046872">
    <property type="term" value="F:metal ion binding"/>
    <property type="evidence" value="ECO:0007669"/>
    <property type="project" value="UniProtKB-KW"/>
</dbReference>
<evidence type="ECO:0000259" key="5">
    <source>
        <dbReference type="Pfam" id="PF00884"/>
    </source>
</evidence>
<dbReference type="Proteomes" id="UP000267268">
    <property type="component" value="Chromosome 2"/>
</dbReference>
<dbReference type="InterPro" id="IPR000917">
    <property type="entry name" value="Sulfatase_N"/>
</dbReference>
<evidence type="ECO:0000256" key="2">
    <source>
        <dbReference type="ARBA" id="ARBA00022723"/>
    </source>
</evidence>
<protein>
    <submittedName>
        <fullName evidence="6">Arylsulfatase</fullName>
    </submittedName>
</protein>
<dbReference type="PROSITE" id="PS00523">
    <property type="entry name" value="SULFATASE_1"/>
    <property type="match status" value="1"/>
</dbReference>
<dbReference type="Pfam" id="PF00884">
    <property type="entry name" value="Sulfatase"/>
    <property type="match status" value="1"/>
</dbReference>
<dbReference type="RefSeq" id="WP_126619933.1">
    <property type="nucleotide sequence ID" value="NZ_CP034563.1"/>
</dbReference>
<evidence type="ECO:0000313" key="7">
    <source>
        <dbReference type="Proteomes" id="UP000267268"/>
    </source>
</evidence>
<dbReference type="AlphaFoldDB" id="A0A3Q9FUE1"/>
<dbReference type="Gene3D" id="3.30.1120.10">
    <property type="match status" value="1"/>
</dbReference>
<reference evidence="6 7" key="1">
    <citation type="submission" date="2018-12" db="EMBL/GenBank/DDBJ databases">
        <title>Flammeovirga pectinis sp. nov., isolated from the gut of the Korean scallop, Patinopecten yessoensis.</title>
        <authorList>
            <person name="Bae J.-W."/>
            <person name="Jeong Y.-S."/>
            <person name="Kang W."/>
        </authorList>
    </citation>
    <scope>NUCLEOTIDE SEQUENCE [LARGE SCALE GENOMIC DNA]</scope>
    <source>
        <strain evidence="6 7">L12M1</strain>
    </source>
</reference>
<organism evidence="6 7">
    <name type="scientific">Flammeovirga pectinis</name>
    <dbReference type="NCBI Taxonomy" id="2494373"/>
    <lineage>
        <taxon>Bacteria</taxon>
        <taxon>Pseudomonadati</taxon>
        <taxon>Bacteroidota</taxon>
        <taxon>Cytophagia</taxon>
        <taxon>Cytophagales</taxon>
        <taxon>Flammeovirgaceae</taxon>
        <taxon>Flammeovirga</taxon>
    </lineage>
</organism>
<evidence type="ECO:0000256" key="1">
    <source>
        <dbReference type="ARBA" id="ARBA00008779"/>
    </source>
</evidence>
<name>A0A3Q9FUE1_9BACT</name>
<keyword evidence="3" id="KW-0378">Hydrolase</keyword>
<evidence type="ECO:0000256" key="3">
    <source>
        <dbReference type="ARBA" id="ARBA00022801"/>
    </source>
</evidence>
<comment type="similarity">
    <text evidence="1">Belongs to the sulfatase family.</text>
</comment>
<dbReference type="GO" id="GO:0016787">
    <property type="term" value="F:hydrolase activity"/>
    <property type="evidence" value="ECO:0007669"/>
    <property type="project" value="UniProtKB-KW"/>
</dbReference>
<dbReference type="Gene3D" id="3.40.720.10">
    <property type="entry name" value="Alkaline Phosphatase, subunit A"/>
    <property type="match status" value="1"/>
</dbReference>
<feature type="domain" description="Sulfatase N-terminal" evidence="5">
    <location>
        <begin position="57"/>
        <end position="475"/>
    </location>
</feature>
<dbReference type="OrthoDB" id="9764377at2"/>